<dbReference type="SUPFAM" id="SSF49899">
    <property type="entry name" value="Concanavalin A-like lectins/glucanases"/>
    <property type="match status" value="1"/>
</dbReference>
<evidence type="ECO:0008006" key="4">
    <source>
        <dbReference type="Google" id="ProtNLM"/>
    </source>
</evidence>
<dbReference type="RefSeq" id="WP_145111919.1">
    <property type="nucleotide sequence ID" value="NZ_CP036349.1"/>
</dbReference>
<organism evidence="2 3">
    <name type="scientific">Botrimarina mediterranea</name>
    <dbReference type="NCBI Taxonomy" id="2528022"/>
    <lineage>
        <taxon>Bacteria</taxon>
        <taxon>Pseudomonadati</taxon>
        <taxon>Planctomycetota</taxon>
        <taxon>Planctomycetia</taxon>
        <taxon>Pirellulales</taxon>
        <taxon>Lacipirellulaceae</taxon>
        <taxon>Botrimarina</taxon>
    </lineage>
</organism>
<dbReference type="EMBL" id="CP036349">
    <property type="protein sequence ID" value="QDV73985.1"/>
    <property type="molecule type" value="Genomic_DNA"/>
</dbReference>
<proteinExistence type="predicted"/>
<evidence type="ECO:0000313" key="3">
    <source>
        <dbReference type="Proteomes" id="UP000316426"/>
    </source>
</evidence>
<evidence type="ECO:0000256" key="1">
    <source>
        <dbReference type="SAM" id="MobiDB-lite"/>
    </source>
</evidence>
<gene>
    <name evidence="2" type="ORF">Spa11_21840</name>
</gene>
<evidence type="ECO:0000313" key="2">
    <source>
        <dbReference type="EMBL" id="QDV73985.1"/>
    </source>
</evidence>
<dbReference type="Proteomes" id="UP000316426">
    <property type="component" value="Chromosome"/>
</dbReference>
<dbReference type="KEGG" id="bmei:Spa11_21840"/>
<feature type="region of interest" description="Disordered" evidence="1">
    <location>
        <begin position="60"/>
        <end position="95"/>
    </location>
</feature>
<keyword evidence="3" id="KW-1185">Reference proteome</keyword>
<protein>
    <recommendedName>
        <fullName evidence="4">FecR protein</fullName>
    </recommendedName>
</protein>
<name>A0A518K871_9BACT</name>
<dbReference type="Gene3D" id="2.60.120.200">
    <property type="match status" value="1"/>
</dbReference>
<dbReference type="AlphaFoldDB" id="A0A518K871"/>
<sequence length="578" mass="62898">MADSQHNTTPSDELDSLLEQLALGDLDPAGWRRVGELIRGDRDAALRYIETAHYCETLRDETTSANGDTLPPIADDSPPNQARAEAKPTRAESSASRGLGPLAWFAPWGLAVSAAFFCGWLASGWDKTPSPRVIPAVAVTAQRSSIVTDGDEPLGRVVGLTPVASSDGLLRSLKVGSPLGRGEVFQLTRGAARLEIADGEVLVQGPAEVSVIGSHTLFVRQGKVTVAHDDALTVQTPVAIVTGEAATYAVAAEGETEVNVTVIDGAASVHSLPRRGRVGASLGSVAAGRSMRVVHTGSRNLRVDDNASPPDGLLLSWDDTTTQLHPYERLVLSDEPLAYWPLYRVRRHRAVLDLTQHGFDGYAIGNWPTELNDVHASQPRGAYFDGESYIEPERKPPVDLRTGFTIESWARVSGGPEYQSVFASRWVLESNTEKEQCFGFTLYAGQNDKWQFWTGSGEYGKNWDQLHADSKVQRNQWTHVAASFAPDPGQRDAGREGETKSLTGVVRFYVNGEPVGEARRTMSLEDFAWPARIGAAEFVPRSLTSWLFVGELRDVALYDHVLPPERVQRHAEEGSSVI</sequence>
<accession>A0A518K871</accession>
<dbReference type="Pfam" id="PF13385">
    <property type="entry name" value="Laminin_G_3"/>
    <property type="match status" value="1"/>
</dbReference>
<reference evidence="2 3" key="1">
    <citation type="submission" date="2019-02" db="EMBL/GenBank/DDBJ databases">
        <title>Deep-cultivation of Planctomycetes and their phenomic and genomic characterization uncovers novel biology.</title>
        <authorList>
            <person name="Wiegand S."/>
            <person name="Jogler M."/>
            <person name="Boedeker C."/>
            <person name="Pinto D."/>
            <person name="Vollmers J."/>
            <person name="Rivas-Marin E."/>
            <person name="Kohn T."/>
            <person name="Peeters S.H."/>
            <person name="Heuer A."/>
            <person name="Rast P."/>
            <person name="Oberbeckmann S."/>
            <person name="Bunk B."/>
            <person name="Jeske O."/>
            <person name="Meyerdierks A."/>
            <person name="Storesund J.E."/>
            <person name="Kallscheuer N."/>
            <person name="Luecker S."/>
            <person name="Lage O.M."/>
            <person name="Pohl T."/>
            <person name="Merkel B.J."/>
            <person name="Hornburger P."/>
            <person name="Mueller R.-W."/>
            <person name="Bruemmer F."/>
            <person name="Labrenz M."/>
            <person name="Spormann A.M."/>
            <person name="Op den Camp H."/>
            <person name="Overmann J."/>
            <person name="Amann R."/>
            <person name="Jetten M.S.M."/>
            <person name="Mascher T."/>
            <person name="Medema M.H."/>
            <person name="Devos D.P."/>
            <person name="Kaster A.-K."/>
            <person name="Ovreas L."/>
            <person name="Rohde M."/>
            <person name="Galperin M.Y."/>
            <person name="Jogler C."/>
        </authorList>
    </citation>
    <scope>NUCLEOTIDE SEQUENCE [LARGE SCALE GENOMIC DNA]</scope>
    <source>
        <strain evidence="2 3">Spa11</strain>
    </source>
</reference>
<dbReference type="InterPro" id="IPR013320">
    <property type="entry name" value="ConA-like_dom_sf"/>
</dbReference>